<name>A0ABW0ASU4_9ACTN</name>
<feature type="region of interest" description="Disordered" evidence="1">
    <location>
        <begin position="49"/>
        <end position="68"/>
    </location>
</feature>
<evidence type="ECO:0000313" key="2">
    <source>
        <dbReference type="EMBL" id="MFC5156196.1"/>
    </source>
</evidence>
<dbReference type="Pfam" id="PF06626">
    <property type="entry name" value="DUF1152"/>
    <property type="match status" value="1"/>
</dbReference>
<evidence type="ECO:0000256" key="1">
    <source>
        <dbReference type="SAM" id="MobiDB-lite"/>
    </source>
</evidence>
<organism evidence="2 3">
    <name type="scientific">Streptomyces amakusaensis</name>
    <dbReference type="NCBI Taxonomy" id="67271"/>
    <lineage>
        <taxon>Bacteria</taxon>
        <taxon>Bacillati</taxon>
        <taxon>Actinomycetota</taxon>
        <taxon>Actinomycetes</taxon>
        <taxon>Kitasatosporales</taxon>
        <taxon>Streptomycetaceae</taxon>
        <taxon>Streptomyces</taxon>
    </lineage>
</organism>
<sequence length="68" mass="6839">MTRLIVAAGGGGDAVAAVMVDGALYGDEGPGVVLTYAWDRLTVDAVAGPRGAARRRSGGRRGRRASGP</sequence>
<protein>
    <submittedName>
        <fullName evidence="2">DUF1152 domain-containing protein</fullName>
    </submittedName>
</protein>
<accession>A0ABW0ASU4</accession>
<feature type="compositionally biased region" description="Basic residues" evidence="1">
    <location>
        <begin position="52"/>
        <end position="68"/>
    </location>
</feature>
<keyword evidence="3" id="KW-1185">Reference proteome</keyword>
<dbReference type="RefSeq" id="WP_381735278.1">
    <property type="nucleotide sequence ID" value="NZ_JBHSKP010000031.1"/>
</dbReference>
<feature type="non-terminal residue" evidence="2">
    <location>
        <position position="68"/>
    </location>
</feature>
<proteinExistence type="predicted"/>
<reference evidence="3" key="1">
    <citation type="journal article" date="2019" name="Int. J. Syst. Evol. Microbiol.">
        <title>The Global Catalogue of Microorganisms (GCM) 10K type strain sequencing project: providing services to taxonomists for standard genome sequencing and annotation.</title>
        <authorList>
            <consortium name="The Broad Institute Genomics Platform"/>
            <consortium name="The Broad Institute Genome Sequencing Center for Infectious Disease"/>
            <person name="Wu L."/>
            <person name="Ma J."/>
        </authorList>
    </citation>
    <scope>NUCLEOTIDE SEQUENCE [LARGE SCALE GENOMIC DNA]</scope>
    <source>
        <strain evidence="3">PCU 266</strain>
    </source>
</reference>
<evidence type="ECO:0000313" key="3">
    <source>
        <dbReference type="Proteomes" id="UP001596160"/>
    </source>
</evidence>
<dbReference type="Proteomes" id="UP001596160">
    <property type="component" value="Unassembled WGS sequence"/>
</dbReference>
<gene>
    <name evidence="2" type="ORF">ACFPRH_31240</name>
</gene>
<dbReference type="EMBL" id="JBHSKP010000031">
    <property type="protein sequence ID" value="MFC5156196.1"/>
    <property type="molecule type" value="Genomic_DNA"/>
</dbReference>
<dbReference type="InterPro" id="IPR010581">
    <property type="entry name" value="DUF1152"/>
</dbReference>
<comment type="caution">
    <text evidence="2">The sequence shown here is derived from an EMBL/GenBank/DDBJ whole genome shotgun (WGS) entry which is preliminary data.</text>
</comment>